<evidence type="ECO:0000313" key="2">
    <source>
        <dbReference type="EMBL" id="MBD1545736.1"/>
    </source>
</evidence>
<dbReference type="PANTHER" id="PTHR40265">
    <property type="entry name" value="BLL2707 PROTEIN"/>
    <property type="match status" value="1"/>
</dbReference>
<dbReference type="Pfam" id="PF13468">
    <property type="entry name" value="Glyoxalase_3"/>
    <property type="match status" value="1"/>
</dbReference>
<feature type="domain" description="Glyoxalase-like" evidence="1">
    <location>
        <begin position="5"/>
        <end position="190"/>
    </location>
</feature>
<comment type="caution">
    <text evidence="2">The sequence shown here is derived from an EMBL/GenBank/DDBJ whole genome shotgun (WGS) entry which is preliminary data.</text>
</comment>
<dbReference type="Proteomes" id="UP000598467">
    <property type="component" value="Unassembled WGS sequence"/>
</dbReference>
<dbReference type="SUPFAM" id="SSF54593">
    <property type="entry name" value="Glyoxalase/Bleomycin resistance protein/Dihydroxybiphenyl dioxygenase"/>
    <property type="match status" value="1"/>
</dbReference>
<dbReference type="EMBL" id="JABFCZ010000005">
    <property type="protein sequence ID" value="MBD1545736.1"/>
    <property type="molecule type" value="Genomic_DNA"/>
</dbReference>
<dbReference type="Gene3D" id="3.10.180.10">
    <property type="entry name" value="2,3-Dihydroxybiphenyl 1,2-Dioxygenase, domain 1"/>
    <property type="match status" value="1"/>
</dbReference>
<dbReference type="RefSeq" id="WP_190290407.1">
    <property type="nucleotide sequence ID" value="NZ_JABFCZ010000005.1"/>
</dbReference>
<dbReference type="InterPro" id="IPR025870">
    <property type="entry name" value="Glyoxalase-like_dom"/>
</dbReference>
<evidence type="ECO:0000259" key="1">
    <source>
        <dbReference type="Pfam" id="PF13468"/>
    </source>
</evidence>
<dbReference type="PANTHER" id="PTHR40265:SF1">
    <property type="entry name" value="GLYOXALASE-LIKE DOMAIN-CONTAINING PROTEIN"/>
    <property type="match status" value="1"/>
</dbReference>
<gene>
    <name evidence="2" type="ORF">HK439_05640</name>
</gene>
<accession>A0A926S4T3</accession>
<evidence type="ECO:0000313" key="3">
    <source>
        <dbReference type="Proteomes" id="UP000598467"/>
    </source>
</evidence>
<organism evidence="2 3">
    <name type="scientific">Roseibium aggregatum</name>
    <dbReference type="NCBI Taxonomy" id="187304"/>
    <lineage>
        <taxon>Bacteria</taxon>
        <taxon>Pseudomonadati</taxon>
        <taxon>Pseudomonadota</taxon>
        <taxon>Alphaproteobacteria</taxon>
        <taxon>Hyphomicrobiales</taxon>
        <taxon>Stappiaceae</taxon>
        <taxon>Roseibium</taxon>
    </lineage>
</organism>
<dbReference type="AlphaFoldDB" id="A0A926S4T3"/>
<dbReference type="InterPro" id="IPR029068">
    <property type="entry name" value="Glyas_Bleomycin-R_OHBP_Dase"/>
</dbReference>
<proteinExistence type="predicted"/>
<protein>
    <submittedName>
        <fullName evidence="2">VOC family protein</fullName>
    </submittedName>
</protein>
<dbReference type="CDD" id="cd06587">
    <property type="entry name" value="VOC"/>
    <property type="match status" value="1"/>
</dbReference>
<name>A0A926S4T3_9HYPH</name>
<reference evidence="2" key="1">
    <citation type="submission" date="2020-05" db="EMBL/GenBank/DDBJ databases">
        <title>Identification of trans-AT polyketide cluster in two marine bacteria, producers of a novel glutaramide-containing polyketide sesbanimide D and analogs.</title>
        <authorList>
            <person name="Kacar D."/>
            <person name="Rodriguez P."/>
            <person name="Canedo L."/>
            <person name="Gonzalez E."/>
            <person name="Galan B."/>
            <person name="De La Calle F."/>
            <person name="Garcia J.L."/>
        </authorList>
    </citation>
    <scope>NUCLEOTIDE SEQUENCE</scope>
    <source>
        <strain evidence="2">PHM038</strain>
    </source>
</reference>
<sequence length="277" mass="30872">MVHGLDHVVVAVHDLDATAKAWEGLGFTVTPEARHPWGTANRLVQLDGFFIELLSVADESLIREPGEGEFSFGAFNRDFLKRREGGSMVVFESHDPDKDRAHFEKHHLKTYAPFSFEREAKAPDGSVRKVAFDLTFVTDPLAPGIGYFTCRNRFPENFWKPDYQTHANGAVAIDEIVLVANDPCDHHEFLGSLMEQREMRVTSLGLELKTPRGRIQVFTPDAYSRLFGQEAFDCLPDDLPAIAGLVIKCRGIKARKVIAGSDLFGLTLVLDPMEAGD</sequence>